<dbReference type="Pfam" id="PF12776">
    <property type="entry name" value="Myb_DNA-bind_3"/>
    <property type="match status" value="1"/>
</dbReference>
<evidence type="ECO:0000313" key="4">
    <source>
        <dbReference type="Proteomes" id="UP000559256"/>
    </source>
</evidence>
<organism evidence="3 4">
    <name type="scientific">Tetrapyrgos nigripes</name>
    <dbReference type="NCBI Taxonomy" id="182062"/>
    <lineage>
        <taxon>Eukaryota</taxon>
        <taxon>Fungi</taxon>
        <taxon>Dikarya</taxon>
        <taxon>Basidiomycota</taxon>
        <taxon>Agaricomycotina</taxon>
        <taxon>Agaricomycetes</taxon>
        <taxon>Agaricomycetidae</taxon>
        <taxon>Agaricales</taxon>
        <taxon>Marasmiineae</taxon>
        <taxon>Marasmiaceae</taxon>
        <taxon>Tetrapyrgos</taxon>
    </lineage>
</organism>
<dbReference type="AlphaFoldDB" id="A0A8H5LQA9"/>
<dbReference type="PANTHER" id="PTHR46929">
    <property type="entry name" value="EXPRESSED PROTEIN"/>
    <property type="match status" value="1"/>
</dbReference>
<comment type="caution">
    <text evidence="3">The sequence shown here is derived from an EMBL/GenBank/DDBJ whole genome shotgun (WGS) entry which is preliminary data.</text>
</comment>
<evidence type="ECO:0000313" key="3">
    <source>
        <dbReference type="EMBL" id="KAF5366035.1"/>
    </source>
</evidence>
<dbReference type="Proteomes" id="UP000559256">
    <property type="component" value="Unassembled WGS sequence"/>
</dbReference>
<dbReference type="OrthoDB" id="3366674at2759"/>
<dbReference type="InterPro" id="IPR024752">
    <property type="entry name" value="Myb/SANT-like_dom"/>
</dbReference>
<gene>
    <name evidence="3" type="ORF">D9758_006630</name>
</gene>
<feature type="compositionally biased region" description="Low complexity" evidence="1">
    <location>
        <begin position="198"/>
        <end position="208"/>
    </location>
</feature>
<feature type="compositionally biased region" description="Low complexity" evidence="1">
    <location>
        <begin position="27"/>
        <end position="48"/>
    </location>
</feature>
<keyword evidence="4" id="KW-1185">Reference proteome</keyword>
<dbReference type="EMBL" id="JAACJM010000025">
    <property type="protein sequence ID" value="KAF5366035.1"/>
    <property type="molecule type" value="Genomic_DNA"/>
</dbReference>
<proteinExistence type="predicted"/>
<accession>A0A8H5LQA9</accession>
<dbReference type="PANTHER" id="PTHR46929:SF3">
    <property type="entry name" value="MYB_SANT-LIKE DOMAIN-CONTAINING PROTEIN"/>
    <property type="match status" value="1"/>
</dbReference>
<feature type="region of interest" description="Disordered" evidence="1">
    <location>
        <begin position="193"/>
        <end position="249"/>
    </location>
</feature>
<feature type="region of interest" description="Disordered" evidence="1">
    <location>
        <begin position="1"/>
        <end position="64"/>
    </location>
</feature>
<reference evidence="3 4" key="1">
    <citation type="journal article" date="2020" name="ISME J.">
        <title>Uncovering the hidden diversity of litter-decomposition mechanisms in mushroom-forming fungi.</title>
        <authorList>
            <person name="Floudas D."/>
            <person name="Bentzer J."/>
            <person name="Ahren D."/>
            <person name="Johansson T."/>
            <person name="Persson P."/>
            <person name="Tunlid A."/>
        </authorList>
    </citation>
    <scope>NUCLEOTIDE SEQUENCE [LARGE SCALE GENOMIC DNA]</scope>
    <source>
        <strain evidence="3 4">CBS 291.85</strain>
    </source>
</reference>
<feature type="domain" description="Myb/SANT-like" evidence="2">
    <location>
        <begin position="61"/>
        <end position="156"/>
    </location>
</feature>
<evidence type="ECO:0000256" key="1">
    <source>
        <dbReference type="SAM" id="MobiDB-lite"/>
    </source>
</evidence>
<sequence length="334" mass="36065">MNEPKGSKNKPKADNPTVPKTPKPPKKASNTTYSTSTTAETPKLTPKLTPKPPSRPRAKYSPDNDKKLMAMFLEQKIEGNATDNGGWKGKALTAAEKALEGSELESGGAPKTATGIQEHWDYLKGEYKVFVMLLEKSGWGWDDENQCVIASDEQWEGLIATDPHLALYRGKTFPIYKEMKELLEGALALGDQTFQPGNTSDSSDLDNSLSEEEETIVGSDPKMGSKCKSSAVGGKPAKRPRRDRGGKLSTASSIVGLTHAIDNVAVAMASSESDADKEAKKKAGQLVQGMDGLSKTEIAKLLLLISKDVSFTELLLDIDDQETLVEVVRLQLAA</sequence>
<evidence type="ECO:0000259" key="2">
    <source>
        <dbReference type="Pfam" id="PF12776"/>
    </source>
</evidence>
<protein>
    <recommendedName>
        <fullName evidence="2">Myb/SANT-like domain-containing protein</fullName>
    </recommendedName>
</protein>
<name>A0A8H5LQA9_9AGAR</name>